<dbReference type="KEGG" id="mgik:GO620_012810"/>
<organism evidence="1 2">
    <name type="scientific">Mucilaginibacter ginkgonis</name>
    <dbReference type="NCBI Taxonomy" id="2682091"/>
    <lineage>
        <taxon>Bacteria</taxon>
        <taxon>Pseudomonadati</taxon>
        <taxon>Bacteroidota</taxon>
        <taxon>Sphingobacteriia</taxon>
        <taxon>Sphingobacteriales</taxon>
        <taxon>Sphingobacteriaceae</taxon>
        <taxon>Mucilaginibacter</taxon>
    </lineage>
</organism>
<protein>
    <submittedName>
        <fullName evidence="1">Uncharacterized protein</fullName>
    </submittedName>
</protein>
<dbReference type="AlphaFoldDB" id="A0A6I4I4W2"/>
<keyword evidence="2" id="KW-1185">Reference proteome</keyword>
<accession>A0A6I4I4W2</accession>
<dbReference type="Proteomes" id="UP000429232">
    <property type="component" value="Chromosome"/>
</dbReference>
<reference evidence="1 2" key="1">
    <citation type="submission" date="2020-12" db="EMBL/GenBank/DDBJ databases">
        <title>HMF7856_wgs.fasta genome submission.</title>
        <authorList>
            <person name="Kang H."/>
            <person name="Kim H."/>
            <person name="Joh K."/>
        </authorList>
    </citation>
    <scope>NUCLEOTIDE SEQUENCE [LARGE SCALE GENOMIC DNA]</scope>
    <source>
        <strain evidence="1 2">HMF7856</strain>
    </source>
</reference>
<proteinExistence type="predicted"/>
<dbReference type="EMBL" id="CP066775">
    <property type="protein sequence ID" value="QQL49052.1"/>
    <property type="molecule type" value="Genomic_DNA"/>
</dbReference>
<sequence length="65" mass="7183">MKQRFTKKALAFLITGLMLVTLTPIINKHYHLPDGAAGFITGIGLASEVIALALMQKERKRTCQL</sequence>
<gene>
    <name evidence="1" type="ORF">GO620_012810</name>
</gene>
<evidence type="ECO:0000313" key="1">
    <source>
        <dbReference type="EMBL" id="QQL49052.1"/>
    </source>
</evidence>
<evidence type="ECO:0000313" key="2">
    <source>
        <dbReference type="Proteomes" id="UP000429232"/>
    </source>
</evidence>
<dbReference type="RefSeq" id="WP_157525780.1">
    <property type="nucleotide sequence ID" value="NZ_CP066775.1"/>
</dbReference>
<name>A0A6I4I4W2_9SPHI</name>